<gene>
    <name evidence="1" type="ORF">U27_03767</name>
</gene>
<dbReference type="Pfam" id="PF04465">
    <property type="entry name" value="DUF499"/>
    <property type="match status" value="1"/>
</dbReference>
<sequence>MTTLTAWHEHCAVRPEIMTGQLQLAEFAADLYGVKTGATPAVYKDPDMFFARTYPTHNMKKLVSDVLHRLTGKGGKPIITLQIAYGGGKTHTLIALLHLAEHGHRRQGAPLSEHPTVREFLNFAGLQTIPKTRVALLPFDKFDYWRGLEVSAPDGQTRVCQTPWGALAYQLGGEEGFAYVREHEAQYTPPAQTVIDNVLKLSARDGCATLILLDEAVMYCRTAVNQNRSRLGTLKDFFQVLTQAVAANPTCAMASSLIASQVEANDTTGAEVLNALQDVFQRLQELVEPVSEEDVAEVLRRRLFESLPDQQTIQCITDAMLSAYRHAFADVLREQHYDKRAAARMINAYPFHPDLLETLFGKWTQLHGFQKTRGALRFLALAIRAAHDQDPAPLIGPGALLAPTGAGLSAAMDEMVSVTEAGDKWLAILGGELEKARACQTLAPGLQQREIEQAVIAAFIHSQPRGQKADHADLYALLIHPAVDASSLRDGLAKWRERSWFLKENEQYWQLSTVPNLNHIHLHKMEEISQTEVQTRLEDQVRKIKSLFECEAGVKKYPLPHSPADIEDAPFLHYVVLAPALSVEFGKAIPENVQLYFSSTSHAGNPRTYKNAIIALAAERAPLVGALNQLKSLMGWDAIMNDAKIWQELTDEQKGVMQKARKDEQREIEGALSRMYAAVVAVNEEGLVESKKLPAGPETHFERIKQLLHSEERLITTTLDPDLLLPASYFQIWAAGQTRKKVQELINAFAQFARLPRLLTPQVIYEAIERGVRDGLFAAYYTRPDGSGSAFWRAPLNLNETYKPEIEIAPVNTAVLDELAPELLLPGQLPGLWPEDGGALCVQTVQNYFDGQQAPRLRDQDVLLDALNDLLLKRRLYARAGETVYLNAVIPAEAFEPSLEFQPAPPRIACADLNPHALPDAWTEGKATFESVCNALNTRKGETIPDFLVREAIQDGQQAKMFDVTGAGEKLELYIPETFTLRGEDLGPQALPEIWQHHSNVSLKKIRETIEQRAGRGELPEEIFRRAVQDAIRKNIFAPASGNAVGEPFDQQKVKLPQTILYAEAALEIRHLHHLSDAVKALKQSAPEIEFKVTCSITAEGSKPSQDTLAKLNEILSQVDKKFQFE</sequence>
<dbReference type="HOGENOM" id="CLU_279618_0_0_0"/>
<dbReference type="EMBL" id="DF820465">
    <property type="protein sequence ID" value="GAK56803.1"/>
    <property type="molecule type" value="Genomic_DNA"/>
</dbReference>
<protein>
    <recommendedName>
        <fullName evidence="3">ATP-binding protein</fullName>
    </recommendedName>
</protein>
<evidence type="ECO:0008006" key="3">
    <source>
        <dbReference type="Google" id="ProtNLM"/>
    </source>
</evidence>
<dbReference type="Proteomes" id="UP000030661">
    <property type="component" value="Unassembled WGS sequence"/>
</dbReference>
<dbReference type="eggNOG" id="COG1483">
    <property type="taxonomic scope" value="Bacteria"/>
</dbReference>
<keyword evidence="2" id="KW-1185">Reference proteome</keyword>
<dbReference type="STRING" id="1499967.U27_03767"/>
<evidence type="ECO:0000313" key="1">
    <source>
        <dbReference type="EMBL" id="GAK56803.1"/>
    </source>
</evidence>
<reference evidence="1" key="1">
    <citation type="journal article" date="2015" name="PeerJ">
        <title>First genomic representation of candidate bacterial phylum KSB3 points to enhanced environmental sensing as a trigger of wastewater bulking.</title>
        <authorList>
            <person name="Sekiguchi Y."/>
            <person name="Ohashi A."/>
            <person name="Parks D.H."/>
            <person name="Yamauchi T."/>
            <person name="Tyson G.W."/>
            <person name="Hugenholtz P."/>
        </authorList>
    </citation>
    <scope>NUCLEOTIDE SEQUENCE [LARGE SCALE GENOMIC DNA]</scope>
</reference>
<name>A0A081BWU8_VECG1</name>
<dbReference type="InterPro" id="IPR007555">
    <property type="entry name" value="DUF499"/>
</dbReference>
<dbReference type="AlphaFoldDB" id="A0A081BWU8"/>
<evidence type="ECO:0000313" key="2">
    <source>
        <dbReference type="Proteomes" id="UP000030661"/>
    </source>
</evidence>
<proteinExistence type="predicted"/>
<accession>A0A081BWU8</accession>
<organism evidence="1">
    <name type="scientific">Vecturithrix granuli</name>
    <dbReference type="NCBI Taxonomy" id="1499967"/>
    <lineage>
        <taxon>Bacteria</taxon>
        <taxon>Candidatus Moduliflexota</taxon>
        <taxon>Candidatus Vecturitrichia</taxon>
        <taxon>Candidatus Vecturitrichales</taxon>
        <taxon>Candidatus Vecturitrichaceae</taxon>
        <taxon>Candidatus Vecturithrix</taxon>
    </lineage>
</organism>